<evidence type="ECO:0000313" key="2">
    <source>
        <dbReference type="EMBL" id="OIN56943.1"/>
    </source>
</evidence>
<feature type="chain" id="PRO_5010306200" description="Lipocalin-like domain-containing protein" evidence="1">
    <location>
        <begin position="23"/>
        <end position="140"/>
    </location>
</feature>
<comment type="caution">
    <text evidence="2">The sequence shown here is derived from an EMBL/GenBank/DDBJ whole genome shotgun (WGS) entry which is preliminary data.</text>
</comment>
<evidence type="ECO:0000256" key="1">
    <source>
        <dbReference type="SAM" id="SignalP"/>
    </source>
</evidence>
<organism evidence="2 3">
    <name type="scientific">Arsenicibacter rosenii</name>
    <dbReference type="NCBI Taxonomy" id="1750698"/>
    <lineage>
        <taxon>Bacteria</taxon>
        <taxon>Pseudomonadati</taxon>
        <taxon>Bacteroidota</taxon>
        <taxon>Cytophagia</taxon>
        <taxon>Cytophagales</taxon>
        <taxon>Spirosomataceae</taxon>
        <taxon>Arsenicibacter</taxon>
    </lineage>
</organism>
<dbReference type="OrthoDB" id="958369at2"/>
<dbReference type="RefSeq" id="WP_071505474.1">
    <property type="nucleotide sequence ID" value="NZ_MORL01000017.1"/>
</dbReference>
<keyword evidence="3" id="KW-1185">Reference proteome</keyword>
<reference evidence="2 3" key="1">
    <citation type="submission" date="2016-10" db="EMBL/GenBank/DDBJ databases">
        <title>Arsenicibacter rosenii gen. nov., sp. nov., an efficient arsenic-methylating bacterium isolated from an arsenic-contaminated paddy soil.</title>
        <authorList>
            <person name="Huang K."/>
        </authorList>
    </citation>
    <scope>NUCLEOTIDE SEQUENCE [LARGE SCALE GENOMIC DNA]</scope>
    <source>
        <strain evidence="2 3">SM-1</strain>
    </source>
</reference>
<proteinExistence type="predicted"/>
<name>A0A1S2VDZ2_9BACT</name>
<accession>A0A1S2VDZ2</accession>
<feature type="signal peptide" evidence="1">
    <location>
        <begin position="1"/>
        <end position="22"/>
    </location>
</feature>
<sequence>MNNKLYLLLAVCIFSGACSDKALESMATPAGLTGTWIEKTNRKDTLVFNQAIAAGLTEGNLLVKRGKELTAEGYLLPKIGSGLYTYYIKDDEIYLLNMLSSSSVYTSYPIGQSQGELKVGNFFELGFNKPHTAIRTFVRL</sequence>
<gene>
    <name evidence="2" type="ORF">BLX24_22530</name>
</gene>
<dbReference type="AlphaFoldDB" id="A0A1S2VDZ2"/>
<dbReference type="PROSITE" id="PS51257">
    <property type="entry name" value="PROKAR_LIPOPROTEIN"/>
    <property type="match status" value="1"/>
</dbReference>
<dbReference type="EMBL" id="MORL01000017">
    <property type="protein sequence ID" value="OIN56943.1"/>
    <property type="molecule type" value="Genomic_DNA"/>
</dbReference>
<protein>
    <recommendedName>
        <fullName evidence="4">Lipocalin-like domain-containing protein</fullName>
    </recommendedName>
</protein>
<dbReference type="Proteomes" id="UP000181790">
    <property type="component" value="Unassembled WGS sequence"/>
</dbReference>
<evidence type="ECO:0008006" key="4">
    <source>
        <dbReference type="Google" id="ProtNLM"/>
    </source>
</evidence>
<keyword evidence="1" id="KW-0732">Signal</keyword>
<evidence type="ECO:0000313" key="3">
    <source>
        <dbReference type="Proteomes" id="UP000181790"/>
    </source>
</evidence>